<evidence type="ECO:0000256" key="2">
    <source>
        <dbReference type="SAM" id="SignalP"/>
    </source>
</evidence>
<feature type="transmembrane region" description="Helical" evidence="1">
    <location>
        <begin position="70"/>
        <end position="93"/>
    </location>
</feature>
<feature type="chain" id="PRO_5046651066" evidence="2">
    <location>
        <begin position="24"/>
        <end position="130"/>
    </location>
</feature>
<accession>A0ABP9AGS7</accession>
<keyword evidence="1" id="KW-0812">Transmembrane</keyword>
<sequence length="130" mass="13380">MPPLMRILARGAALVLGTTAALAAVVGLVAGDLLVALNAFGFVGVCALAATVVFYSVALERIGLDRARNAATTIVAVLGGAAAVMGAVFLALVTQERFRDEASRFGYHSIAGIVVLALLGVVLAVMWRER</sequence>
<keyword evidence="2" id="KW-0732">Signal</keyword>
<proteinExistence type="predicted"/>
<dbReference type="EMBL" id="BAABHO010000007">
    <property type="protein sequence ID" value="GAA4780633.1"/>
    <property type="molecule type" value="Genomic_DNA"/>
</dbReference>
<gene>
    <name evidence="3" type="ORF">GCM10023200_12360</name>
</gene>
<keyword evidence="1" id="KW-1133">Transmembrane helix</keyword>
<keyword evidence="4" id="KW-1185">Reference proteome</keyword>
<feature type="transmembrane region" description="Helical" evidence="1">
    <location>
        <begin position="105"/>
        <end position="127"/>
    </location>
</feature>
<feature type="signal peptide" evidence="2">
    <location>
        <begin position="1"/>
        <end position="23"/>
    </location>
</feature>
<evidence type="ECO:0000313" key="3">
    <source>
        <dbReference type="EMBL" id="GAA4780633.1"/>
    </source>
</evidence>
<organism evidence="3 4">
    <name type="scientific">Actinomycetospora chlora</name>
    <dbReference type="NCBI Taxonomy" id="663608"/>
    <lineage>
        <taxon>Bacteria</taxon>
        <taxon>Bacillati</taxon>
        <taxon>Actinomycetota</taxon>
        <taxon>Actinomycetes</taxon>
        <taxon>Pseudonocardiales</taxon>
        <taxon>Pseudonocardiaceae</taxon>
        <taxon>Actinomycetospora</taxon>
    </lineage>
</organism>
<comment type="caution">
    <text evidence="3">The sequence shown here is derived from an EMBL/GenBank/DDBJ whole genome shotgun (WGS) entry which is preliminary data.</text>
</comment>
<name>A0ABP9AGS7_9PSEU</name>
<evidence type="ECO:0000256" key="1">
    <source>
        <dbReference type="SAM" id="Phobius"/>
    </source>
</evidence>
<keyword evidence="1" id="KW-0472">Membrane</keyword>
<feature type="transmembrane region" description="Helical" evidence="1">
    <location>
        <begin position="33"/>
        <end position="58"/>
    </location>
</feature>
<reference evidence="4" key="1">
    <citation type="journal article" date="2019" name="Int. J. Syst. Evol. Microbiol.">
        <title>The Global Catalogue of Microorganisms (GCM) 10K type strain sequencing project: providing services to taxonomists for standard genome sequencing and annotation.</title>
        <authorList>
            <consortium name="The Broad Institute Genomics Platform"/>
            <consortium name="The Broad Institute Genome Sequencing Center for Infectious Disease"/>
            <person name="Wu L."/>
            <person name="Ma J."/>
        </authorList>
    </citation>
    <scope>NUCLEOTIDE SEQUENCE [LARGE SCALE GENOMIC DNA]</scope>
    <source>
        <strain evidence="4">JCM 17979</strain>
    </source>
</reference>
<dbReference type="Proteomes" id="UP001500928">
    <property type="component" value="Unassembled WGS sequence"/>
</dbReference>
<evidence type="ECO:0000313" key="4">
    <source>
        <dbReference type="Proteomes" id="UP001500928"/>
    </source>
</evidence>
<protein>
    <submittedName>
        <fullName evidence="3">Uncharacterized protein</fullName>
    </submittedName>
</protein>